<reference evidence="4" key="1">
    <citation type="journal article" date="2019" name="Int. J. Syst. Evol. Microbiol.">
        <title>The Global Catalogue of Microorganisms (GCM) 10K type strain sequencing project: providing services to taxonomists for standard genome sequencing and annotation.</title>
        <authorList>
            <consortium name="The Broad Institute Genomics Platform"/>
            <consortium name="The Broad Institute Genome Sequencing Center for Infectious Disease"/>
            <person name="Wu L."/>
            <person name="Ma J."/>
        </authorList>
    </citation>
    <scope>NUCLEOTIDE SEQUENCE [LARGE SCALE GENOMIC DNA]</scope>
    <source>
        <strain evidence="4">CGMCC 4.7277</strain>
    </source>
</reference>
<proteinExistence type="predicted"/>
<keyword evidence="4" id="KW-1185">Reference proteome</keyword>
<dbReference type="Pfam" id="PF01381">
    <property type="entry name" value="HTH_3"/>
    <property type="match status" value="1"/>
</dbReference>
<dbReference type="PROSITE" id="PS50943">
    <property type="entry name" value="HTH_CROC1"/>
    <property type="match status" value="1"/>
</dbReference>
<evidence type="ECO:0000259" key="2">
    <source>
        <dbReference type="PROSITE" id="PS50943"/>
    </source>
</evidence>
<dbReference type="RefSeq" id="WP_068834637.1">
    <property type="nucleotide sequence ID" value="NZ_JBHSMX010000009.1"/>
</dbReference>
<evidence type="ECO:0000313" key="3">
    <source>
        <dbReference type="EMBL" id="MFC5520106.1"/>
    </source>
</evidence>
<sequence length="105" mass="11211">MKTLSEVAARLEGERRRLKLDYQTMAEKTGLTPLSVRSALQGRTAPRITTLMALADQLGLEVLLLPKVVAAGLEAQSAEAPAPALSRVDRIVADTSLRAMPGSKT</sequence>
<comment type="caution">
    <text evidence="3">The sequence shown here is derived from an EMBL/GenBank/DDBJ whole genome shotgun (WGS) entry which is preliminary data.</text>
</comment>
<dbReference type="SMART" id="SM00530">
    <property type="entry name" value="HTH_XRE"/>
    <property type="match status" value="1"/>
</dbReference>
<dbReference type="CDD" id="cd00093">
    <property type="entry name" value="HTH_XRE"/>
    <property type="match status" value="1"/>
</dbReference>
<dbReference type="SUPFAM" id="SSF47413">
    <property type="entry name" value="lambda repressor-like DNA-binding domains"/>
    <property type="match status" value="1"/>
</dbReference>
<organism evidence="3 4">
    <name type="scientific">Polaromonas jejuensis</name>
    <dbReference type="NCBI Taxonomy" id="457502"/>
    <lineage>
        <taxon>Bacteria</taxon>
        <taxon>Pseudomonadati</taxon>
        <taxon>Pseudomonadota</taxon>
        <taxon>Betaproteobacteria</taxon>
        <taxon>Burkholderiales</taxon>
        <taxon>Comamonadaceae</taxon>
        <taxon>Polaromonas</taxon>
    </lineage>
</organism>
<dbReference type="Proteomes" id="UP001596084">
    <property type="component" value="Unassembled WGS sequence"/>
</dbReference>
<gene>
    <name evidence="3" type="ORF">ACFPP7_04135</name>
</gene>
<evidence type="ECO:0000313" key="4">
    <source>
        <dbReference type="Proteomes" id="UP001596084"/>
    </source>
</evidence>
<dbReference type="EMBL" id="JBHSMX010000009">
    <property type="protein sequence ID" value="MFC5520106.1"/>
    <property type="molecule type" value="Genomic_DNA"/>
</dbReference>
<accession>A0ABW0Q699</accession>
<feature type="domain" description="HTH cro/C1-type" evidence="2">
    <location>
        <begin position="11"/>
        <end position="65"/>
    </location>
</feature>
<name>A0ABW0Q699_9BURK</name>
<keyword evidence="1" id="KW-0175">Coiled coil</keyword>
<dbReference type="Gene3D" id="1.10.260.40">
    <property type="entry name" value="lambda repressor-like DNA-binding domains"/>
    <property type="match status" value="1"/>
</dbReference>
<evidence type="ECO:0000256" key="1">
    <source>
        <dbReference type="SAM" id="Coils"/>
    </source>
</evidence>
<feature type="coiled-coil region" evidence="1">
    <location>
        <begin position="1"/>
        <end position="28"/>
    </location>
</feature>
<protein>
    <submittedName>
        <fullName evidence="3">Helix-turn-helix domain-containing protein</fullName>
    </submittedName>
</protein>
<dbReference type="InterPro" id="IPR001387">
    <property type="entry name" value="Cro/C1-type_HTH"/>
</dbReference>
<dbReference type="InterPro" id="IPR010982">
    <property type="entry name" value="Lambda_DNA-bd_dom_sf"/>
</dbReference>